<feature type="signal peptide" evidence="12">
    <location>
        <begin position="1"/>
        <end position="26"/>
    </location>
</feature>
<evidence type="ECO:0000256" key="2">
    <source>
        <dbReference type="ARBA" id="ARBA00004193"/>
    </source>
</evidence>
<keyword evidence="8 12" id="KW-0732">Signal</keyword>
<dbReference type="EMBL" id="CP037940">
    <property type="protein sequence ID" value="QBO35917.1"/>
    <property type="molecule type" value="Genomic_DNA"/>
</dbReference>
<gene>
    <name evidence="14" type="ORF">EQG49_05305</name>
</gene>
<keyword evidence="7 12" id="KW-0592">Phosphate transport</keyword>
<evidence type="ECO:0000256" key="5">
    <source>
        <dbReference type="ARBA" id="ARBA00022448"/>
    </source>
</evidence>
<evidence type="ECO:0000256" key="6">
    <source>
        <dbReference type="ARBA" id="ARBA00022475"/>
    </source>
</evidence>
<evidence type="ECO:0000256" key="10">
    <source>
        <dbReference type="ARBA" id="ARBA00023139"/>
    </source>
</evidence>
<dbReference type="KEGG" id="wei:EQG49_05305"/>
<dbReference type="PROSITE" id="PS51257">
    <property type="entry name" value="PROKAR_LIPOPROTEIN"/>
    <property type="match status" value="1"/>
</dbReference>
<dbReference type="OrthoDB" id="9790048at2"/>
<dbReference type="PANTHER" id="PTHR30570">
    <property type="entry name" value="PERIPLASMIC PHOSPHATE BINDING COMPONENT OF PHOSPHATE ABC TRANSPORTER"/>
    <property type="match status" value="1"/>
</dbReference>
<keyword evidence="9" id="KW-0472">Membrane</keyword>
<keyword evidence="10 12" id="KW-0564">Palmitate</keyword>
<keyword evidence="5 12" id="KW-0813">Transport</keyword>
<dbReference type="AlphaFoldDB" id="A0A4P6YTE3"/>
<keyword evidence="15" id="KW-1185">Reference proteome</keyword>
<feature type="chain" id="PRO_5027162494" description="Phosphate-binding protein" evidence="12">
    <location>
        <begin position="27"/>
        <end position="299"/>
    </location>
</feature>
<comment type="subcellular location">
    <subcellularLocation>
        <location evidence="2 12">Cell membrane</location>
        <topology evidence="2 12">Lipid-anchor</topology>
    </subcellularLocation>
</comment>
<evidence type="ECO:0000256" key="4">
    <source>
        <dbReference type="ARBA" id="ARBA00011529"/>
    </source>
</evidence>
<evidence type="ECO:0000259" key="13">
    <source>
        <dbReference type="Pfam" id="PF12849"/>
    </source>
</evidence>
<dbReference type="GO" id="GO:0042301">
    <property type="term" value="F:phosphate ion binding"/>
    <property type="evidence" value="ECO:0007669"/>
    <property type="project" value="UniProtKB-UniRule"/>
</dbReference>
<reference evidence="15" key="1">
    <citation type="submission" date="2019-03" db="EMBL/GenBank/DDBJ databases">
        <title>Weissella sp. 26KH-42 Genome sequencing.</title>
        <authorList>
            <person name="Heo J."/>
            <person name="Kim S.-J."/>
            <person name="Kim J.-S."/>
            <person name="Hong S.-B."/>
            <person name="Kwon S.-W."/>
        </authorList>
    </citation>
    <scope>NUCLEOTIDE SEQUENCE [LARGE SCALE GENOMIC DNA]</scope>
    <source>
        <strain evidence="15">26KH-42</strain>
    </source>
</reference>
<keyword evidence="6 12" id="KW-1003">Cell membrane</keyword>
<evidence type="ECO:0000256" key="7">
    <source>
        <dbReference type="ARBA" id="ARBA00022592"/>
    </source>
</evidence>
<dbReference type="Gene3D" id="3.40.190.10">
    <property type="entry name" value="Periplasmic binding protein-like II"/>
    <property type="match status" value="2"/>
</dbReference>
<organism evidence="14 15">
    <name type="scientific">Periweissella cryptocerci</name>
    <dbReference type="NCBI Taxonomy" id="2506420"/>
    <lineage>
        <taxon>Bacteria</taxon>
        <taxon>Bacillati</taxon>
        <taxon>Bacillota</taxon>
        <taxon>Bacilli</taxon>
        <taxon>Lactobacillales</taxon>
        <taxon>Lactobacillaceae</taxon>
        <taxon>Periweissella</taxon>
    </lineage>
</organism>
<dbReference type="InterPro" id="IPR011862">
    <property type="entry name" value="Phos-bd"/>
</dbReference>
<dbReference type="GO" id="GO:0006817">
    <property type="term" value="P:phosphate ion transport"/>
    <property type="evidence" value="ECO:0007669"/>
    <property type="project" value="UniProtKB-UniRule"/>
</dbReference>
<evidence type="ECO:0000256" key="8">
    <source>
        <dbReference type="ARBA" id="ARBA00022729"/>
    </source>
</evidence>
<dbReference type="Proteomes" id="UP000292886">
    <property type="component" value="Chromosome"/>
</dbReference>
<dbReference type="InterPro" id="IPR050811">
    <property type="entry name" value="Phosphate_ABC_transporter"/>
</dbReference>
<comment type="function">
    <text evidence="1">Part of the ABC transporter complex PstSACB involved in phosphate import.</text>
</comment>
<sequence length="299" mass="31172">MKKFVTLGATLAIATVLLAACGSSSADKSSKNSSSDQAVSGKVLAVGSTALQPLAEQVSEAFQNDNPKATVEVQGGGSGAGLSQVLAGSVQIGDSDIFAEDGDGIDASKLVDHQVAVVGMAPVANTDAGVKNLTQAQLISIFTGKTTNWKEVGGKDEKIILVNRAQGSGTRRTFEQFGLNGANPKASQEQDANGTVQKIVSTTPGAISYLAFSYLQGNKLQAISLDGVTPTDAHVADNSWKIWSYEHMYTNGKATGATKAFIDYMLSPDVQNSTIKKLGYLPIADMHVQRDASGKVTDK</sequence>
<accession>A0A4P6YTE3</accession>
<dbReference type="InterPro" id="IPR024370">
    <property type="entry name" value="PBP_domain"/>
</dbReference>
<evidence type="ECO:0000256" key="3">
    <source>
        <dbReference type="ARBA" id="ARBA00008725"/>
    </source>
</evidence>
<evidence type="ECO:0000256" key="9">
    <source>
        <dbReference type="ARBA" id="ARBA00023136"/>
    </source>
</evidence>
<dbReference type="GO" id="GO:0005886">
    <property type="term" value="C:plasma membrane"/>
    <property type="evidence" value="ECO:0007669"/>
    <property type="project" value="UniProtKB-SubCell"/>
</dbReference>
<dbReference type="SUPFAM" id="SSF53850">
    <property type="entry name" value="Periplasmic binding protein-like II"/>
    <property type="match status" value="1"/>
</dbReference>
<evidence type="ECO:0000256" key="11">
    <source>
        <dbReference type="ARBA" id="ARBA00023288"/>
    </source>
</evidence>
<evidence type="ECO:0000256" key="12">
    <source>
        <dbReference type="RuleBase" id="RU367119"/>
    </source>
</evidence>
<feature type="domain" description="PBP" evidence="13">
    <location>
        <begin position="33"/>
        <end position="268"/>
    </location>
</feature>
<comment type="function">
    <text evidence="12">Involved in the system for phosphate transport across the cytoplasmic membrane.</text>
</comment>
<dbReference type="NCBIfam" id="TIGR02136">
    <property type="entry name" value="ptsS_2"/>
    <property type="match status" value="1"/>
</dbReference>
<keyword evidence="11 12" id="KW-0449">Lipoprotein</keyword>
<comment type="similarity">
    <text evidence="3 12">Belongs to the PstS family.</text>
</comment>
<dbReference type="CDD" id="cd13653">
    <property type="entry name" value="PBP2_phosphate_like_1"/>
    <property type="match status" value="1"/>
</dbReference>
<comment type="subunit">
    <text evidence="4 12">The complex is composed of two ATP-binding proteins (PstB), two transmembrane proteins (PstC and PstA) and a solute-binding protein (PstS).</text>
</comment>
<protein>
    <recommendedName>
        <fullName evidence="12">Phosphate-binding protein</fullName>
    </recommendedName>
</protein>
<dbReference type="RefSeq" id="WP_133362996.1">
    <property type="nucleotide sequence ID" value="NZ_CP037940.1"/>
</dbReference>
<evidence type="ECO:0000256" key="1">
    <source>
        <dbReference type="ARBA" id="ARBA00002841"/>
    </source>
</evidence>
<dbReference type="Pfam" id="PF12849">
    <property type="entry name" value="PBP_like_2"/>
    <property type="match status" value="1"/>
</dbReference>
<evidence type="ECO:0000313" key="15">
    <source>
        <dbReference type="Proteomes" id="UP000292886"/>
    </source>
</evidence>
<evidence type="ECO:0000313" key="14">
    <source>
        <dbReference type="EMBL" id="QBO35917.1"/>
    </source>
</evidence>
<proteinExistence type="inferred from homology"/>
<name>A0A4P6YTE3_9LACO</name>
<dbReference type="PANTHER" id="PTHR30570:SF4">
    <property type="entry name" value="PHOSPHATE-BINDING PROTEIN PSTS 1"/>
    <property type="match status" value="1"/>
</dbReference>